<evidence type="ECO:0000313" key="1">
    <source>
        <dbReference type="EMBL" id="KAK7405709.1"/>
    </source>
</evidence>
<gene>
    <name evidence="1" type="ORF">VNO78_07317</name>
</gene>
<name>A0AAN9SSV3_PSOTE</name>
<sequence length="94" mass="10038">MGDGVSIFAPDVCHGSGLLALGLAPNQSVVHVLEILGNREEHILMKRPIFAFGDLALIYRGHLSPCSEGVSHMLSVDYQGCRISGVLPSLPRSI</sequence>
<keyword evidence="2" id="KW-1185">Reference proteome</keyword>
<dbReference type="Proteomes" id="UP001386955">
    <property type="component" value="Unassembled WGS sequence"/>
</dbReference>
<comment type="caution">
    <text evidence="1">The sequence shown here is derived from an EMBL/GenBank/DDBJ whole genome shotgun (WGS) entry which is preliminary data.</text>
</comment>
<organism evidence="1 2">
    <name type="scientific">Psophocarpus tetragonolobus</name>
    <name type="common">Winged bean</name>
    <name type="synonym">Dolichos tetragonolobus</name>
    <dbReference type="NCBI Taxonomy" id="3891"/>
    <lineage>
        <taxon>Eukaryota</taxon>
        <taxon>Viridiplantae</taxon>
        <taxon>Streptophyta</taxon>
        <taxon>Embryophyta</taxon>
        <taxon>Tracheophyta</taxon>
        <taxon>Spermatophyta</taxon>
        <taxon>Magnoliopsida</taxon>
        <taxon>eudicotyledons</taxon>
        <taxon>Gunneridae</taxon>
        <taxon>Pentapetalae</taxon>
        <taxon>rosids</taxon>
        <taxon>fabids</taxon>
        <taxon>Fabales</taxon>
        <taxon>Fabaceae</taxon>
        <taxon>Papilionoideae</taxon>
        <taxon>50 kb inversion clade</taxon>
        <taxon>NPAAA clade</taxon>
        <taxon>indigoferoid/millettioid clade</taxon>
        <taxon>Phaseoleae</taxon>
        <taxon>Psophocarpus</taxon>
    </lineage>
</organism>
<accession>A0AAN9SSV3</accession>
<protein>
    <submittedName>
        <fullName evidence="1">Uncharacterized protein</fullName>
    </submittedName>
</protein>
<reference evidence="1 2" key="1">
    <citation type="submission" date="2024-01" db="EMBL/GenBank/DDBJ databases">
        <title>The genomes of 5 underutilized Papilionoideae crops provide insights into root nodulation and disease resistanc.</title>
        <authorList>
            <person name="Jiang F."/>
        </authorList>
    </citation>
    <scope>NUCLEOTIDE SEQUENCE [LARGE SCALE GENOMIC DNA]</scope>
    <source>
        <strain evidence="1">DUOXIRENSHENG_FW03</strain>
        <tissue evidence="1">Leaves</tissue>
    </source>
</reference>
<dbReference type="AlphaFoldDB" id="A0AAN9SSV3"/>
<evidence type="ECO:0000313" key="2">
    <source>
        <dbReference type="Proteomes" id="UP001386955"/>
    </source>
</evidence>
<dbReference type="EMBL" id="JAYMYS010000002">
    <property type="protein sequence ID" value="KAK7405709.1"/>
    <property type="molecule type" value="Genomic_DNA"/>
</dbReference>
<proteinExistence type="predicted"/>